<dbReference type="EMBL" id="JAAOXG010000044">
    <property type="protein sequence ID" value="NNJ32030.1"/>
    <property type="molecule type" value="Genomic_DNA"/>
</dbReference>
<sequence length="54" mass="6155">MGLVFCGIFLHQLFAISEMSDICALLLIVFSFAAESLFRYLTIGIEKLDEFIKH</sequence>
<dbReference type="RefSeq" id="WP_170823121.1">
    <property type="nucleotide sequence ID" value="NZ_JAAOXG010000044.1"/>
</dbReference>
<organism evidence="1 2">
    <name type="scientific">Lacrimispora defluvii</name>
    <dbReference type="NCBI Taxonomy" id="2719233"/>
    <lineage>
        <taxon>Bacteria</taxon>
        <taxon>Bacillati</taxon>
        <taxon>Bacillota</taxon>
        <taxon>Clostridia</taxon>
        <taxon>Lachnospirales</taxon>
        <taxon>Lachnospiraceae</taxon>
        <taxon>Lacrimispora</taxon>
    </lineage>
</organism>
<comment type="caution">
    <text evidence="1">The sequence shown here is derived from an EMBL/GenBank/DDBJ whole genome shotgun (WGS) entry which is preliminary data.</text>
</comment>
<protein>
    <submittedName>
        <fullName evidence="1">Uncharacterized protein</fullName>
    </submittedName>
</protein>
<accession>A0ABX1VXA8</accession>
<dbReference type="Proteomes" id="UP000539052">
    <property type="component" value="Unassembled WGS sequence"/>
</dbReference>
<evidence type="ECO:0000313" key="1">
    <source>
        <dbReference type="EMBL" id="NNJ32030.1"/>
    </source>
</evidence>
<gene>
    <name evidence="1" type="ORF">G9470_19870</name>
</gene>
<proteinExistence type="predicted"/>
<evidence type="ECO:0000313" key="2">
    <source>
        <dbReference type="Proteomes" id="UP000539052"/>
    </source>
</evidence>
<name>A0ABX1VXA8_9FIRM</name>
<keyword evidence="2" id="KW-1185">Reference proteome</keyword>
<reference evidence="1 2" key="1">
    <citation type="submission" date="2020-03" db="EMBL/GenBank/DDBJ databases">
        <title>Genome Sequence of industrial isolate, B5A.</title>
        <authorList>
            <person name="Sharma S."/>
            <person name="Patil P.B."/>
            <person name="Korpole S."/>
        </authorList>
    </citation>
    <scope>NUCLEOTIDE SEQUENCE [LARGE SCALE GENOMIC DNA]</scope>
    <source>
        <strain evidence="1 2">PI-S10-B5A</strain>
    </source>
</reference>